<accession>A4RSZ3</accession>
<reference evidence="1 2" key="1">
    <citation type="journal article" date="2007" name="Proc. Natl. Acad. Sci. U.S.A.">
        <title>The tiny eukaryote Ostreococcus provides genomic insights into the paradox of plankton speciation.</title>
        <authorList>
            <person name="Palenik B."/>
            <person name="Grimwood J."/>
            <person name="Aerts A."/>
            <person name="Rouze P."/>
            <person name="Salamov A."/>
            <person name="Putnam N."/>
            <person name="Dupont C."/>
            <person name="Jorgensen R."/>
            <person name="Derelle E."/>
            <person name="Rombauts S."/>
            <person name="Zhou K."/>
            <person name="Otillar R."/>
            <person name="Merchant S.S."/>
            <person name="Podell S."/>
            <person name="Gaasterland T."/>
            <person name="Napoli C."/>
            <person name="Gendler K."/>
            <person name="Manuell A."/>
            <person name="Tai V."/>
            <person name="Vallon O."/>
            <person name="Piganeau G."/>
            <person name="Jancek S."/>
            <person name="Heijde M."/>
            <person name="Jabbari K."/>
            <person name="Bowler C."/>
            <person name="Lohr M."/>
            <person name="Robbens S."/>
            <person name="Werner G."/>
            <person name="Dubchak I."/>
            <person name="Pazour G.J."/>
            <person name="Ren Q."/>
            <person name="Paulsen I."/>
            <person name="Delwiche C."/>
            <person name="Schmutz J."/>
            <person name="Rokhsar D."/>
            <person name="Van de Peer Y."/>
            <person name="Moreau H."/>
            <person name="Grigoriev I.V."/>
        </authorList>
    </citation>
    <scope>NUCLEOTIDE SEQUENCE [LARGE SCALE GENOMIC DNA]</scope>
    <source>
        <strain evidence="1 2">CCE9901</strain>
    </source>
</reference>
<proteinExistence type="predicted"/>
<protein>
    <submittedName>
        <fullName evidence="1">Orfan protein</fullName>
    </submittedName>
</protein>
<dbReference type="OMA" id="MDGIWEL"/>
<organism evidence="1 2">
    <name type="scientific">Ostreococcus lucimarinus (strain CCE9901)</name>
    <dbReference type="NCBI Taxonomy" id="436017"/>
    <lineage>
        <taxon>Eukaryota</taxon>
        <taxon>Viridiplantae</taxon>
        <taxon>Chlorophyta</taxon>
        <taxon>Mamiellophyceae</taxon>
        <taxon>Mamiellales</taxon>
        <taxon>Bathycoccaceae</taxon>
        <taxon>Ostreococcus</taxon>
    </lineage>
</organism>
<keyword evidence="2" id="KW-1185">Reference proteome</keyword>
<evidence type="ECO:0000313" key="2">
    <source>
        <dbReference type="Proteomes" id="UP000001568"/>
    </source>
</evidence>
<sequence>MDGVWKLRSVSKFVTTDSLWEMGPHRYSGFIRYNVAGGLVSVCFSPYDKVNHLTIFTGRSSQGLISFVKVDDSPLFHLSTL</sequence>
<name>A4RSZ3_OSTLU</name>
<gene>
    <name evidence="1" type="primary">Osp2</name>
    <name evidence="1" type="ORF">OSTLU_119529</name>
</gene>
<dbReference type="RefSeq" id="XP_001416163.1">
    <property type="nucleotide sequence ID" value="XM_001416126.1"/>
</dbReference>
<dbReference type="Gramene" id="ABO94456">
    <property type="protein sequence ID" value="ABO94456"/>
    <property type="gene ID" value="OSTLU_119529"/>
</dbReference>
<dbReference type="AlphaFoldDB" id="A4RSZ3"/>
<dbReference type="OrthoDB" id="10403186at2759"/>
<dbReference type="KEGG" id="olu:OSTLU_119529"/>
<dbReference type="Proteomes" id="UP000001568">
    <property type="component" value="Chromosome 2"/>
</dbReference>
<dbReference type="GeneID" id="5000312"/>
<dbReference type="HOGENOM" id="CLU_2578188_0_0_1"/>
<evidence type="ECO:0000313" key="1">
    <source>
        <dbReference type="EMBL" id="ABO94456.1"/>
    </source>
</evidence>
<dbReference type="EMBL" id="CP000582">
    <property type="protein sequence ID" value="ABO94456.1"/>
    <property type="molecule type" value="Genomic_DNA"/>
</dbReference>